<accession>A0A9X6MS48</accession>
<dbReference type="Proteomes" id="UP000195160">
    <property type="component" value="Unassembled WGS sequence"/>
</dbReference>
<proteinExistence type="predicted"/>
<name>A0A9X6MS48_BACTV</name>
<protein>
    <submittedName>
        <fullName evidence="1">Uncharacterized protein</fullName>
    </submittedName>
</protein>
<reference evidence="1 2" key="1">
    <citation type="submission" date="2016-10" db="EMBL/GenBank/DDBJ databases">
        <title>Comparative genomics of Bacillus thuringiensis reveals a path to pathogens against multiple invertebrate hosts.</title>
        <authorList>
            <person name="Zheng J."/>
            <person name="Gao Q."/>
            <person name="Liu H."/>
            <person name="Peng D."/>
            <person name="Ruan L."/>
            <person name="Sun M."/>
        </authorList>
    </citation>
    <scope>NUCLEOTIDE SEQUENCE [LARGE SCALE GENOMIC DNA]</scope>
    <source>
        <strain evidence="1">T30001</strain>
    </source>
</reference>
<evidence type="ECO:0000313" key="1">
    <source>
        <dbReference type="EMBL" id="OUB84304.1"/>
    </source>
</evidence>
<organism evidence="1 2">
    <name type="scientific">Bacillus thuringiensis subsp. medellin</name>
    <dbReference type="NCBI Taxonomy" id="79672"/>
    <lineage>
        <taxon>Bacteria</taxon>
        <taxon>Bacillati</taxon>
        <taxon>Bacillota</taxon>
        <taxon>Bacilli</taxon>
        <taxon>Bacillales</taxon>
        <taxon>Bacillaceae</taxon>
        <taxon>Bacillus</taxon>
        <taxon>Bacillus cereus group</taxon>
    </lineage>
</organism>
<dbReference type="AlphaFoldDB" id="A0A9X6MS48"/>
<sequence>MLVWVISYVKEAYSTKIKLYFKIYKLREENFVSLFIFRGDEYEEIWKSKLDCMKSLGSLKDKEVKDGSN</sequence>
<evidence type="ECO:0000313" key="2">
    <source>
        <dbReference type="Proteomes" id="UP000195160"/>
    </source>
</evidence>
<gene>
    <name evidence="1" type="ORF">BK784_35820</name>
</gene>
<comment type="caution">
    <text evidence="1">The sequence shown here is derived from an EMBL/GenBank/DDBJ whole genome shotgun (WGS) entry which is preliminary data.</text>
</comment>
<dbReference type="EMBL" id="MOOV01000284">
    <property type="protein sequence ID" value="OUB84304.1"/>
    <property type="molecule type" value="Genomic_DNA"/>
</dbReference>